<proteinExistence type="predicted"/>
<gene>
    <name evidence="1" type="ORF">MNBD_GAMMA20-2102</name>
</gene>
<protein>
    <recommendedName>
        <fullName evidence="2">Carboxypeptidase regulatory-like domain-containing protein</fullName>
    </recommendedName>
</protein>
<reference evidence="1" key="1">
    <citation type="submission" date="2018-06" db="EMBL/GenBank/DDBJ databases">
        <authorList>
            <person name="Zhirakovskaya E."/>
        </authorList>
    </citation>
    <scope>NUCLEOTIDE SEQUENCE</scope>
</reference>
<evidence type="ECO:0000313" key="1">
    <source>
        <dbReference type="EMBL" id="VAW99171.1"/>
    </source>
</evidence>
<sequence length="539" mass="56843">MNMGMKSTTICLLFLLFLAGFVAGCSGSNSEADKLTADKVSVSGLVRTPERMVLENVEVYNADGILATSDSTGAVSFSIETDKASSIRLRKSGYAAQTVMLEINNGRADFSATLGKRNTPVTVSADTAIDISGISGAAVSLAAGALVDASGNPVTGAVQLSITPVDVSDDDELGVFPGAFAGTDIDGNAAPVIMSYGTVEYQFSQNGNELNLADGQSATIEIPVFIANHPDGTPIQIGDTGALWYLNETSGQWVQENVGTVVASIDAPTGMALQATVTHFSWWNHDIAPQLCDLTITPSGLPDDAEVGLFARTQNDRPRSGSTTFLDSGTTVTMPRGVDVYLESTARASDGLYRASTIDRCDGEAGSLVLDFTGPESPVIFSFTGRVKPYFILELDPADPSNTRWVFDRNDAIFTWSSIAAETLVLSSDQGHNTTLGSATGSTQFPMELNGNHAAQYQFTLTATDEDNTVTQVKNLTYDATPEPILHQFNVSKSDAETAQTATLSWEVEGADSITLFYSQVDGSGKTPFATDPDVASVG</sequence>
<organism evidence="1">
    <name type="scientific">hydrothermal vent metagenome</name>
    <dbReference type="NCBI Taxonomy" id="652676"/>
    <lineage>
        <taxon>unclassified sequences</taxon>
        <taxon>metagenomes</taxon>
        <taxon>ecological metagenomes</taxon>
    </lineage>
</organism>
<evidence type="ECO:0008006" key="2">
    <source>
        <dbReference type="Google" id="ProtNLM"/>
    </source>
</evidence>
<accession>A0A3B1A520</accession>
<dbReference type="EMBL" id="UOFU01000162">
    <property type="protein sequence ID" value="VAW99171.1"/>
    <property type="molecule type" value="Genomic_DNA"/>
</dbReference>
<dbReference type="AlphaFoldDB" id="A0A3B1A520"/>
<feature type="non-terminal residue" evidence="1">
    <location>
        <position position="539"/>
    </location>
</feature>
<dbReference type="PROSITE" id="PS51257">
    <property type="entry name" value="PROKAR_LIPOPROTEIN"/>
    <property type="match status" value="1"/>
</dbReference>
<name>A0A3B1A520_9ZZZZ</name>